<organism evidence="1 2">
    <name type="scientific">Protopolystoma xenopodis</name>
    <dbReference type="NCBI Taxonomy" id="117903"/>
    <lineage>
        <taxon>Eukaryota</taxon>
        <taxon>Metazoa</taxon>
        <taxon>Spiralia</taxon>
        <taxon>Lophotrochozoa</taxon>
        <taxon>Platyhelminthes</taxon>
        <taxon>Monogenea</taxon>
        <taxon>Polyopisthocotylea</taxon>
        <taxon>Polystomatidea</taxon>
        <taxon>Polystomatidae</taxon>
        <taxon>Protopolystoma</taxon>
    </lineage>
</organism>
<evidence type="ECO:0000313" key="1">
    <source>
        <dbReference type="EMBL" id="VEL43981.1"/>
    </source>
</evidence>
<feature type="non-terminal residue" evidence="1">
    <location>
        <position position="1"/>
    </location>
</feature>
<protein>
    <submittedName>
        <fullName evidence="1">Uncharacterized protein</fullName>
    </submittedName>
</protein>
<evidence type="ECO:0000313" key="2">
    <source>
        <dbReference type="Proteomes" id="UP000784294"/>
    </source>
</evidence>
<dbReference type="EMBL" id="CAAALY010287676">
    <property type="protein sequence ID" value="VEL43981.1"/>
    <property type="molecule type" value="Genomic_DNA"/>
</dbReference>
<sequence length="183" mass="20849">NLCTGTSPVKVVGTLRDQRLHSPRSVDPAHFLIAVKQRFHGIRQVPAEQNKVWLTISIINRSRYDQITGPDIHLGLFSTHFPLVCSPGVPTGLLLYQIQHAHWKKPICASVQQTIRAEHSGRAPSIWLLSSFLRLLHVWPYHSASATRDWTRPENDGLRALAEYETVRLDRRVWLQRILSSLG</sequence>
<gene>
    <name evidence="1" type="ORF">PXEA_LOCUS37421</name>
</gene>
<proteinExistence type="predicted"/>
<reference evidence="1" key="1">
    <citation type="submission" date="2018-11" db="EMBL/GenBank/DDBJ databases">
        <authorList>
            <consortium name="Pathogen Informatics"/>
        </authorList>
    </citation>
    <scope>NUCLEOTIDE SEQUENCE</scope>
</reference>
<dbReference type="AlphaFoldDB" id="A0A448XSL5"/>
<comment type="caution">
    <text evidence="1">The sequence shown here is derived from an EMBL/GenBank/DDBJ whole genome shotgun (WGS) entry which is preliminary data.</text>
</comment>
<name>A0A448XSL5_9PLAT</name>
<keyword evidence="2" id="KW-1185">Reference proteome</keyword>
<dbReference type="Proteomes" id="UP000784294">
    <property type="component" value="Unassembled WGS sequence"/>
</dbReference>
<accession>A0A448XSL5</accession>